<dbReference type="PANTHER" id="PTHR11255">
    <property type="entry name" value="DIACYLGLYCEROL KINASE"/>
    <property type="match status" value="1"/>
</dbReference>
<evidence type="ECO:0000256" key="5">
    <source>
        <dbReference type="ARBA" id="ARBA00022737"/>
    </source>
</evidence>
<keyword evidence="9 10" id="KW-0067">ATP-binding</keyword>
<dbReference type="GO" id="GO:0046872">
    <property type="term" value="F:metal ion binding"/>
    <property type="evidence" value="ECO:0007669"/>
    <property type="project" value="UniProtKB-KW"/>
</dbReference>
<dbReference type="GO" id="GO:0004143">
    <property type="term" value="F:ATP-dependent diacylglycerol kinase activity"/>
    <property type="evidence" value="ECO:0007669"/>
    <property type="project" value="UniProtKB-EC"/>
</dbReference>
<gene>
    <name evidence="15" type="ORF">TSAR_016086</name>
</gene>
<organism evidence="15 16">
    <name type="scientific">Trichomalopsis sarcophagae</name>
    <dbReference type="NCBI Taxonomy" id="543379"/>
    <lineage>
        <taxon>Eukaryota</taxon>
        <taxon>Metazoa</taxon>
        <taxon>Ecdysozoa</taxon>
        <taxon>Arthropoda</taxon>
        <taxon>Hexapoda</taxon>
        <taxon>Insecta</taxon>
        <taxon>Pterygota</taxon>
        <taxon>Neoptera</taxon>
        <taxon>Endopterygota</taxon>
        <taxon>Hymenoptera</taxon>
        <taxon>Apocrita</taxon>
        <taxon>Proctotrupomorpha</taxon>
        <taxon>Chalcidoidea</taxon>
        <taxon>Pteromalidae</taxon>
        <taxon>Pteromalinae</taxon>
        <taxon>Trichomalopsis</taxon>
    </lineage>
</organism>
<keyword evidence="5" id="KW-0677">Repeat</keyword>
<dbReference type="GO" id="GO:0005524">
    <property type="term" value="F:ATP binding"/>
    <property type="evidence" value="ECO:0007669"/>
    <property type="project" value="UniProtKB-KW"/>
</dbReference>
<dbReference type="SMART" id="SM00045">
    <property type="entry name" value="DAGKa"/>
    <property type="match status" value="1"/>
</dbReference>
<evidence type="ECO:0000259" key="14">
    <source>
        <dbReference type="PROSITE" id="PS50146"/>
    </source>
</evidence>
<dbReference type="GO" id="GO:0007200">
    <property type="term" value="P:phospholipase C-activating G protein-coupled receptor signaling pathway"/>
    <property type="evidence" value="ECO:0007669"/>
    <property type="project" value="InterPro"/>
</dbReference>
<dbReference type="InterPro" id="IPR002219">
    <property type="entry name" value="PKC_DAG/PE"/>
</dbReference>
<evidence type="ECO:0000256" key="8">
    <source>
        <dbReference type="ARBA" id="ARBA00022833"/>
    </source>
</evidence>
<dbReference type="Pfam" id="PF00130">
    <property type="entry name" value="C1_1"/>
    <property type="match status" value="1"/>
</dbReference>
<dbReference type="InterPro" id="IPR001206">
    <property type="entry name" value="Diacylglycerol_kinase_cat_dom"/>
</dbReference>
<dbReference type="PROSITE" id="PS00479">
    <property type="entry name" value="ZF_DAG_PE_1"/>
    <property type="match status" value="2"/>
</dbReference>
<keyword evidence="11" id="KW-1133">Transmembrane helix</keyword>
<evidence type="ECO:0000256" key="6">
    <source>
        <dbReference type="ARBA" id="ARBA00022741"/>
    </source>
</evidence>
<dbReference type="Gene3D" id="2.60.200.40">
    <property type="match status" value="1"/>
</dbReference>
<proteinExistence type="inferred from homology"/>
<keyword evidence="8" id="KW-0862">Zinc</keyword>
<feature type="domain" description="DAGKc" evidence="14">
    <location>
        <begin position="235"/>
        <end position="372"/>
    </location>
</feature>
<dbReference type="InterPro" id="IPR037607">
    <property type="entry name" value="DGK"/>
</dbReference>
<evidence type="ECO:0000256" key="12">
    <source>
        <dbReference type="SAM" id="SignalP"/>
    </source>
</evidence>
<dbReference type="Pfam" id="PF00781">
    <property type="entry name" value="DAGK_cat"/>
    <property type="match status" value="1"/>
</dbReference>
<comment type="catalytic activity">
    <reaction evidence="1 10">
        <text>a 1,2-diacyl-sn-glycerol + ATP = a 1,2-diacyl-sn-glycero-3-phosphate + ADP + H(+)</text>
        <dbReference type="Rhea" id="RHEA:10272"/>
        <dbReference type="ChEBI" id="CHEBI:15378"/>
        <dbReference type="ChEBI" id="CHEBI:17815"/>
        <dbReference type="ChEBI" id="CHEBI:30616"/>
        <dbReference type="ChEBI" id="CHEBI:58608"/>
        <dbReference type="ChEBI" id="CHEBI:456216"/>
        <dbReference type="EC" id="2.7.1.107"/>
    </reaction>
</comment>
<dbReference type="InterPro" id="IPR000756">
    <property type="entry name" value="Diacylglycerol_kin_accessory"/>
</dbReference>
<reference evidence="15 16" key="1">
    <citation type="journal article" date="2017" name="Curr. Biol.">
        <title>The Evolution of Venom by Co-option of Single-Copy Genes.</title>
        <authorList>
            <person name="Martinson E.O."/>
            <person name="Mrinalini"/>
            <person name="Kelkar Y.D."/>
            <person name="Chang C.H."/>
            <person name="Werren J.H."/>
        </authorList>
    </citation>
    <scope>NUCLEOTIDE SEQUENCE [LARGE SCALE GENOMIC DNA]</scope>
    <source>
        <strain evidence="15 16">Alberta</strain>
        <tissue evidence="15">Whole body</tissue>
    </source>
</reference>
<evidence type="ECO:0000256" key="11">
    <source>
        <dbReference type="SAM" id="Phobius"/>
    </source>
</evidence>
<keyword evidence="4" id="KW-0479">Metal-binding</keyword>
<dbReference type="PANTHER" id="PTHR11255:SF118">
    <property type="entry name" value="DIACYLGLYCEROL KINASE EPSILON"/>
    <property type="match status" value="1"/>
</dbReference>
<accession>A0A232F6G1</accession>
<comment type="similarity">
    <text evidence="2 10">Belongs to the eukaryotic diacylglycerol kinase family.</text>
</comment>
<dbReference type="SMART" id="SM00046">
    <property type="entry name" value="DAGKc"/>
    <property type="match status" value="1"/>
</dbReference>
<comment type="caution">
    <text evidence="15">The sequence shown here is derived from an EMBL/GenBank/DDBJ whole genome shotgun (WGS) entry which is preliminary data.</text>
</comment>
<keyword evidence="7 10" id="KW-0418">Kinase</keyword>
<evidence type="ECO:0000256" key="4">
    <source>
        <dbReference type="ARBA" id="ARBA00022723"/>
    </source>
</evidence>
<keyword evidence="16" id="KW-1185">Reference proteome</keyword>
<dbReference type="Gene3D" id="3.30.60.20">
    <property type="match status" value="2"/>
</dbReference>
<dbReference type="AlphaFoldDB" id="A0A232F6G1"/>
<dbReference type="SMART" id="SM00109">
    <property type="entry name" value="C1"/>
    <property type="match status" value="2"/>
</dbReference>
<keyword evidence="11" id="KW-0472">Membrane</keyword>
<evidence type="ECO:0000256" key="10">
    <source>
        <dbReference type="RuleBase" id="RU361128"/>
    </source>
</evidence>
<dbReference type="InterPro" id="IPR046349">
    <property type="entry name" value="C1-like_sf"/>
</dbReference>
<name>A0A232F6G1_9HYME</name>
<dbReference type="Proteomes" id="UP000215335">
    <property type="component" value="Unassembled WGS sequence"/>
</dbReference>
<evidence type="ECO:0000256" key="7">
    <source>
        <dbReference type="ARBA" id="ARBA00022777"/>
    </source>
</evidence>
<evidence type="ECO:0000313" key="16">
    <source>
        <dbReference type="Proteomes" id="UP000215335"/>
    </source>
</evidence>
<feature type="domain" description="Phorbol-ester/DAG-type" evidence="13">
    <location>
        <begin position="145"/>
        <end position="196"/>
    </location>
</feature>
<dbReference type="EMBL" id="NNAY01000895">
    <property type="protein sequence ID" value="OXU26029.1"/>
    <property type="molecule type" value="Genomic_DNA"/>
</dbReference>
<evidence type="ECO:0000256" key="3">
    <source>
        <dbReference type="ARBA" id="ARBA00022679"/>
    </source>
</evidence>
<evidence type="ECO:0000256" key="9">
    <source>
        <dbReference type="ARBA" id="ARBA00022840"/>
    </source>
</evidence>
<dbReference type="Gene3D" id="3.40.50.10330">
    <property type="entry name" value="Probable inorganic polyphosphate/atp-NAD kinase, domain 1"/>
    <property type="match status" value="1"/>
</dbReference>
<dbReference type="GO" id="GO:0016020">
    <property type="term" value="C:membrane"/>
    <property type="evidence" value="ECO:0007669"/>
    <property type="project" value="TreeGrafter"/>
</dbReference>
<sequence>YCPCKILYVLLILMMSGCVQRFKLDDCQLKFEQDLLVIMWVDGFYGCLLPTLSTVIIFVVTVNVVRFLIGEINIHVRDAKKHNWQIIKRTSRPYFCSVCESLLLAMNGLYCDSCGVCADHECLKKADKKFRCKEITLSSNKEPMKHHWVRGNLPIVAMCDICDEECSFEPELLDWWCCWCQRCSHETCKSSINDVCDFGVYKLVIIPPASLEIVNKSSKVRRRLQIRSIVPPLWPNWSPLIVVANKKSGNNEGAEILSSFRRILNPAQVIDLSERDPVAALEWCRLLGDTPYKIVVAGGDGTVAWLLDAIYKLQLNPVPAVAILPLGTGNDLSRVLGWGKEYDSNTEVSATLQAIQLAKKVDLDRWSVSIDAKKGLGFRAHHKSIHMYNYLSVGVDAQVTLNFHRTRESRFYLFSHRIFNKLLYLCFGTQQVVERECKDLDQRIEVYLDDKKIELPSIESIVVLNIPSWGAGVDLWNMNLEDNQVGVQSICDKKLEVVAIYSSLHIAQLQVGLSQPLRLGQAKTVKITLKSPCAIQVDGEPWHQSPCTFNVTHVNQASMLMSSDY</sequence>
<dbReference type="InterPro" id="IPR017438">
    <property type="entry name" value="ATP-NAD_kinase_N"/>
</dbReference>
<keyword evidence="12" id="KW-0732">Signal</keyword>
<evidence type="ECO:0000313" key="15">
    <source>
        <dbReference type="EMBL" id="OXU26029.1"/>
    </source>
</evidence>
<feature type="domain" description="Phorbol-ester/DAG-type" evidence="13">
    <location>
        <begin position="81"/>
        <end position="132"/>
    </location>
</feature>
<dbReference type="OrthoDB" id="242257at2759"/>
<dbReference type="SUPFAM" id="SSF111331">
    <property type="entry name" value="NAD kinase/diacylglycerol kinase-like"/>
    <property type="match status" value="1"/>
</dbReference>
<dbReference type="PROSITE" id="PS50081">
    <property type="entry name" value="ZF_DAG_PE_2"/>
    <property type="match status" value="2"/>
</dbReference>
<feature type="chain" id="PRO_5012579204" description="Diacylglycerol kinase" evidence="12">
    <location>
        <begin position="22"/>
        <end position="565"/>
    </location>
</feature>
<evidence type="ECO:0000256" key="1">
    <source>
        <dbReference type="ARBA" id="ARBA00001383"/>
    </source>
</evidence>
<dbReference type="PROSITE" id="PS50146">
    <property type="entry name" value="DAGK"/>
    <property type="match status" value="1"/>
</dbReference>
<protein>
    <recommendedName>
        <fullName evidence="10">Diacylglycerol kinase</fullName>
        <shortName evidence="10">DAG kinase</shortName>
        <ecNumber evidence="10">2.7.1.107</ecNumber>
    </recommendedName>
</protein>
<keyword evidence="11" id="KW-0812">Transmembrane</keyword>
<evidence type="ECO:0000259" key="13">
    <source>
        <dbReference type="PROSITE" id="PS50081"/>
    </source>
</evidence>
<dbReference type="STRING" id="543379.A0A232F6G1"/>
<feature type="non-terminal residue" evidence="15">
    <location>
        <position position="1"/>
    </location>
</feature>
<feature type="signal peptide" evidence="12">
    <location>
        <begin position="1"/>
        <end position="21"/>
    </location>
</feature>
<keyword evidence="3 10" id="KW-0808">Transferase</keyword>
<evidence type="ECO:0000256" key="2">
    <source>
        <dbReference type="ARBA" id="ARBA00009280"/>
    </source>
</evidence>
<dbReference type="Pfam" id="PF00609">
    <property type="entry name" value="DAGK_acc"/>
    <property type="match status" value="1"/>
</dbReference>
<dbReference type="SUPFAM" id="SSF57889">
    <property type="entry name" value="Cysteine-rich domain"/>
    <property type="match status" value="2"/>
</dbReference>
<dbReference type="CDD" id="cd20801">
    <property type="entry name" value="C1_DGKepsilon_typeIII_rpt1"/>
    <property type="match status" value="1"/>
</dbReference>
<feature type="transmembrane region" description="Helical" evidence="11">
    <location>
        <begin position="36"/>
        <end position="60"/>
    </location>
</feature>
<dbReference type="FunFam" id="2.60.200.40:FF:000019">
    <property type="entry name" value="Diacylglycerol kinase"/>
    <property type="match status" value="1"/>
</dbReference>
<dbReference type="EC" id="2.7.1.107" evidence="10"/>
<dbReference type="InterPro" id="IPR016064">
    <property type="entry name" value="NAD/diacylglycerol_kinase_sf"/>
</dbReference>
<keyword evidence="6 10" id="KW-0547">Nucleotide-binding</keyword>